<organism evidence="7">
    <name type="scientific">Tetraselmis sp. GSL018</name>
    <dbReference type="NCBI Taxonomy" id="582737"/>
    <lineage>
        <taxon>Eukaryota</taxon>
        <taxon>Viridiplantae</taxon>
        <taxon>Chlorophyta</taxon>
        <taxon>core chlorophytes</taxon>
        <taxon>Chlorodendrophyceae</taxon>
        <taxon>Chlorodendrales</taxon>
        <taxon>Chlorodendraceae</taxon>
        <taxon>Tetraselmis</taxon>
    </lineage>
</organism>
<dbReference type="Pfam" id="PF13424">
    <property type="entry name" value="TPR_12"/>
    <property type="match status" value="2"/>
</dbReference>
<evidence type="ECO:0000256" key="4">
    <source>
        <dbReference type="ARBA" id="ARBA00022803"/>
    </source>
</evidence>
<evidence type="ECO:0000256" key="5">
    <source>
        <dbReference type="SAM" id="MobiDB-lite"/>
    </source>
</evidence>
<gene>
    <name evidence="6" type="ORF">TSPGSL018_30731</name>
    <name evidence="7" type="ORF">TSPGSL018_3235</name>
</gene>
<comment type="subcellular location">
    <subcellularLocation>
        <location evidence="1">Cytoplasm</location>
    </subcellularLocation>
</comment>
<dbReference type="GO" id="GO:0019894">
    <property type="term" value="F:kinesin binding"/>
    <property type="evidence" value="ECO:0007669"/>
    <property type="project" value="TreeGrafter"/>
</dbReference>
<dbReference type="PANTHER" id="PTHR45783">
    <property type="entry name" value="KINESIN LIGHT CHAIN"/>
    <property type="match status" value="1"/>
</dbReference>
<keyword evidence="4" id="KW-0802">TPR repeat</keyword>
<evidence type="ECO:0000313" key="6">
    <source>
        <dbReference type="EMBL" id="JAC59739.1"/>
    </source>
</evidence>
<accession>A0A061RJK0</accession>
<dbReference type="GO" id="GO:0007018">
    <property type="term" value="P:microtubule-based movement"/>
    <property type="evidence" value="ECO:0007669"/>
    <property type="project" value="TreeGrafter"/>
</dbReference>
<dbReference type="EMBL" id="GBEZ01015302">
    <property type="protein sequence ID" value="JAC70850.1"/>
    <property type="molecule type" value="Transcribed_RNA"/>
</dbReference>
<evidence type="ECO:0000256" key="3">
    <source>
        <dbReference type="ARBA" id="ARBA00022737"/>
    </source>
</evidence>
<dbReference type="AlphaFoldDB" id="A0A061RJK0"/>
<dbReference type="EMBL" id="GBEZ01027593">
    <property type="protein sequence ID" value="JAC59739.1"/>
    <property type="molecule type" value="Transcribed_RNA"/>
</dbReference>
<dbReference type="GO" id="GO:0005871">
    <property type="term" value="C:kinesin complex"/>
    <property type="evidence" value="ECO:0007669"/>
    <property type="project" value="InterPro"/>
</dbReference>
<protein>
    <submittedName>
        <fullName evidence="7">Atp-dependent transcriptional regulator</fullName>
    </submittedName>
</protein>
<dbReference type="InterPro" id="IPR002151">
    <property type="entry name" value="Kinesin_light"/>
</dbReference>
<keyword evidence="3" id="KW-0677">Repeat</keyword>
<dbReference type="InterPro" id="IPR011990">
    <property type="entry name" value="TPR-like_helical_dom_sf"/>
</dbReference>
<feature type="region of interest" description="Disordered" evidence="5">
    <location>
        <begin position="386"/>
        <end position="410"/>
    </location>
</feature>
<dbReference type="SUPFAM" id="SSF48452">
    <property type="entry name" value="TPR-like"/>
    <property type="match status" value="1"/>
</dbReference>
<evidence type="ECO:0000256" key="2">
    <source>
        <dbReference type="ARBA" id="ARBA00022490"/>
    </source>
</evidence>
<name>A0A061RJK0_9CHLO</name>
<proteinExistence type="predicted"/>
<sequence length="410" mass="44402">MEPCTTEEVVERVIKADTAAQCCAYVDLPGVATAPPQHFVSHAWSRPFKELVQCLKWRFSGREDAVVWLDIFAFNQHVDTDVMAENLATLEATVRETVSTLAILDGSGTCFTRIWCLLEQFTAVTAGGLLDGSTGKLEILAYLLDSLGGAVSKVLSSIDVRAAGARYAADRDRILGQISDTYGAEKFNATLRTGLAVAVAEPLYSKAIAVYRRSLGADHPRTARVQFALAELCIAKRHFEKAEGLLRATLTVRRTKLGDYHPDTSRTLMRLAQLLHHLGDHTAAADAYAAARESFCETLGPDHRRTAAAAEGLATVIYLMANDHAPGSETHGGLSRAADLLLYALEVYRKRFGDGHPATARTHELLDRCLLRRLGVEIPDAAEGLAPPMVRGGSPPAPAAHFSSRSTLRA</sequence>
<dbReference type="GO" id="GO:0005737">
    <property type="term" value="C:cytoplasm"/>
    <property type="evidence" value="ECO:0007669"/>
    <property type="project" value="UniProtKB-SubCell"/>
</dbReference>
<keyword evidence="2" id="KW-0963">Cytoplasm</keyword>
<dbReference type="PANTHER" id="PTHR45783:SF3">
    <property type="entry name" value="KINESIN LIGHT CHAIN"/>
    <property type="match status" value="1"/>
</dbReference>
<evidence type="ECO:0000256" key="1">
    <source>
        <dbReference type="ARBA" id="ARBA00004496"/>
    </source>
</evidence>
<evidence type="ECO:0000313" key="7">
    <source>
        <dbReference type="EMBL" id="JAC70850.1"/>
    </source>
</evidence>
<reference evidence="7" key="1">
    <citation type="submission" date="2014-05" db="EMBL/GenBank/DDBJ databases">
        <title>The transcriptome of the halophilic microalga Tetraselmis sp. GSL018 isolated from the Great Salt Lake, Utah.</title>
        <authorList>
            <person name="Jinkerson R.E."/>
            <person name="D'Adamo S."/>
            <person name="Posewitz M.C."/>
        </authorList>
    </citation>
    <scope>NUCLEOTIDE SEQUENCE</scope>
    <source>
        <strain evidence="7">GSL018</strain>
    </source>
</reference>
<dbReference type="Gene3D" id="1.25.40.10">
    <property type="entry name" value="Tetratricopeptide repeat domain"/>
    <property type="match status" value="1"/>
</dbReference>